<dbReference type="InterPro" id="IPR013094">
    <property type="entry name" value="AB_hydrolase_3"/>
</dbReference>
<feature type="domain" description="Alpha/beta hydrolase fold-3" evidence="1">
    <location>
        <begin position="26"/>
        <end position="150"/>
    </location>
</feature>
<keyword evidence="3" id="KW-1185">Reference proteome</keyword>
<organism evidence="2 3">
    <name type="scientific">Candidatus Enterococcus wittei</name>
    <dbReference type="NCBI Taxonomy" id="1987383"/>
    <lineage>
        <taxon>Bacteria</taxon>
        <taxon>Bacillati</taxon>
        <taxon>Bacillota</taxon>
        <taxon>Bacilli</taxon>
        <taxon>Lactobacillales</taxon>
        <taxon>Enterococcaceae</taxon>
        <taxon>Enterococcus</taxon>
    </lineage>
</organism>
<dbReference type="RefSeq" id="WP_086284407.1">
    <property type="nucleotide sequence ID" value="NZ_NGMO01000002.1"/>
</dbReference>
<dbReference type="EMBL" id="NGMO01000002">
    <property type="protein sequence ID" value="OTP11167.1"/>
    <property type="molecule type" value="Genomic_DNA"/>
</dbReference>
<dbReference type="InterPro" id="IPR029058">
    <property type="entry name" value="AB_hydrolase_fold"/>
</dbReference>
<evidence type="ECO:0000259" key="1">
    <source>
        <dbReference type="Pfam" id="PF07859"/>
    </source>
</evidence>
<dbReference type="Gene3D" id="3.40.50.1820">
    <property type="entry name" value="alpha/beta hydrolase"/>
    <property type="match status" value="1"/>
</dbReference>
<protein>
    <recommendedName>
        <fullName evidence="1">Alpha/beta hydrolase fold-3 domain-containing protein</fullName>
    </recommendedName>
</protein>
<comment type="caution">
    <text evidence="2">The sequence shown here is derived from an EMBL/GenBank/DDBJ whole genome shotgun (WGS) entry which is preliminary data.</text>
</comment>
<dbReference type="STRING" id="1987383.A5844_001301"/>
<dbReference type="Pfam" id="PF07859">
    <property type="entry name" value="Abhydrolase_3"/>
    <property type="match status" value="1"/>
</dbReference>
<accession>A0A242K0H8</accession>
<sequence length="272" mass="31148">MKETKQLANGLSVTIYPAAQETPKYIFYFHGGGLIYGSKNDLPESLKELFVSKGYTILALDYLLAPNSSLEEIIGTLIESFNLLKDTLIQNQPFGFCGRSAGSYLMFQLAKYLTQKQQAPKFLINFYGYTDFNYLQKQSPLITHQITETEISTIDQHTKVADDPLFTRVLLYHYGNQHGCLPEYYGLLGKEEEKFTIQPADLIHFPPCFSTASTTDKEIPFSYSKKISKQIPNSTFYPVYDLEHDFLKQTKEPQVQEVLTKLADWLHQTTNF</sequence>
<dbReference type="SUPFAM" id="SSF53474">
    <property type="entry name" value="alpha/beta-Hydrolases"/>
    <property type="match status" value="1"/>
</dbReference>
<proteinExistence type="predicted"/>
<dbReference type="AlphaFoldDB" id="A0A242K0H8"/>
<evidence type="ECO:0000313" key="3">
    <source>
        <dbReference type="Proteomes" id="UP000194933"/>
    </source>
</evidence>
<dbReference type="GO" id="GO:0016787">
    <property type="term" value="F:hydrolase activity"/>
    <property type="evidence" value="ECO:0007669"/>
    <property type="project" value="InterPro"/>
</dbReference>
<reference evidence="2 3" key="1">
    <citation type="submission" date="2017-05" db="EMBL/GenBank/DDBJ databases">
        <title>The Genome Sequence of Enterococcus sp. 10A9_DIV0425.</title>
        <authorList>
            <consortium name="The Broad Institute Genomics Platform"/>
            <consortium name="The Broad Institute Genomic Center for Infectious Diseases"/>
            <person name="Earl A."/>
            <person name="Manson A."/>
            <person name="Schwartman J."/>
            <person name="Gilmore M."/>
            <person name="Abouelleil A."/>
            <person name="Cao P."/>
            <person name="Chapman S."/>
            <person name="Cusick C."/>
            <person name="Shea T."/>
            <person name="Young S."/>
            <person name="Neafsey D."/>
            <person name="Nusbaum C."/>
            <person name="Birren B."/>
        </authorList>
    </citation>
    <scope>NUCLEOTIDE SEQUENCE [LARGE SCALE GENOMIC DNA]</scope>
    <source>
        <strain evidence="2 3">10A9_DIV0425</strain>
    </source>
</reference>
<gene>
    <name evidence="2" type="ORF">A5844_001301</name>
</gene>
<evidence type="ECO:0000313" key="2">
    <source>
        <dbReference type="EMBL" id="OTP11167.1"/>
    </source>
</evidence>
<dbReference type="Proteomes" id="UP000194933">
    <property type="component" value="Unassembled WGS sequence"/>
</dbReference>
<name>A0A242K0H8_9ENTE</name>